<dbReference type="Pfam" id="PF09983">
    <property type="entry name" value="JetD_C"/>
    <property type="match status" value="1"/>
</dbReference>
<keyword evidence="3" id="KW-1185">Reference proteome</keyword>
<accession>A0A366HCX3</accession>
<dbReference type="Proteomes" id="UP000253426">
    <property type="component" value="Unassembled WGS sequence"/>
</dbReference>
<dbReference type="EMBL" id="QNRR01000010">
    <property type="protein sequence ID" value="RBP39087.1"/>
    <property type="molecule type" value="Genomic_DNA"/>
</dbReference>
<proteinExistence type="predicted"/>
<feature type="domain" description="Wadjet protein JetD C-terminal" evidence="1">
    <location>
        <begin position="254"/>
        <end position="394"/>
    </location>
</feature>
<dbReference type="SUPFAM" id="SSF56726">
    <property type="entry name" value="DNA topoisomerase IV, alpha subunit"/>
    <property type="match status" value="1"/>
</dbReference>
<dbReference type="OrthoDB" id="186173at2"/>
<dbReference type="InterPro" id="IPR024534">
    <property type="entry name" value="JetD_C"/>
</dbReference>
<evidence type="ECO:0000259" key="1">
    <source>
        <dbReference type="Pfam" id="PF09983"/>
    </source>
</evidence>
<evidence type="ECO:0000313" key="3">
    <source>
        <dbReference type="Proteomes" id="UP000253426"/>
    </source>
</evidence>
<dbReference type="Gene3D" id="3.40.1360.10">
    <property type="match status" value="1"/>
</dbReference>
<dbReference type="AlphaFoldDB" id="A0A366HCX3"/>
<comment type="caution">
    <text evidence="2">The sequence shown here is derived from an EMBL/GenBank/DDBJ whole genome shotgun (WGS) entry which is preliminary data.</text>
</comment>
<protein>
    <submittedName>
        <fullName evidence="2">Uncharacterized protein DUF2220</fullName>
    </submittedName>
</protein>
<dbReference type="GO" id="GO:0005694">
    <property type="term" value="C:chromosome"/>
    <property type="evidence" value="ECO:0007669"/>
    <property type="project" value="InterPro"/>
</dbReference>
<sequence length="425" mass="48435">MKPPAWLRELHRQWQSARGARAQQASRSFLRAWENLLDDAGVTSADERLVAEREAIALEKEGRLKLVRHRYRKYRIEKIALPLESEVWLTSLFGGKVGSERLERSFAILRQNCARLHLRYPQEWVALCNHIQMSWETGETCRPFSWRHPELVERAFDSLFALTSKDWRPGIRERIASELLGWGSKGIEERRAELDAALVLMFGEPFSLESLGLVGTLSRVIVQGPLVIHFADGSSHDTSSLQGPATITHADLLRATHATTAAARLLSIENEKSTFADACTANREGDTLLLATSYPTAATLRLLELLSEELPHFHFGDTDVSGYAILNALRQRSPRPVHPFLMVWEDDVASKALSEYDQRLLPALLESDLLEDCREQLERIKYAGRKGRFEQERYGIPELPTWPFWRASAPFRKFPLCSHNPEDVF</sequence>
<name>A0A366HCX3_9BACT</name>
<gene>
    <name evidence="2" type="ORF">DES53_110111</name>
</gene>
<dbReference type="GO" id="GO:0003677">
    <property type="term" value="F:DNA binding"/>
    <property type="evidence" value="ECO:0007669"/>
    <property type="project" value="InterPro"/>
</dbReference>
<evidence type="ECO:0000313" key="2">
    <source>
        <dbReference type="EMBL" id="RBP39087.1"/>
    </source>
</evidence>
<organism evidence="2 3">
    <name type="scientific">Roseimicrobium gellanilyticum</name>
    <dbReference type="NCBI Taxonomy" id="748857"/>
    <lineage>
        <taxon>Bacteria</taxon>
        <taxon>Pseudomonadati</taxon>
        <taxon>Verrucomicrobiota</taxon>
        <taxon>Verrucomicrobiia</taxon>
        <taxon>Verrucomicrobiales</taxon>
        <taxon>Verrucomicrobiaceae</taxon>
        <taxon>Roseimicrobium</taxon>
    </lineage>
</organism>
<dbReference type="InterPro" id="IPR036078">
    <property type="entry name" value="Spo11/TopoVI_A_sf"/>
</dbReference>
<reference evidence="2 3" key="1">
    <citation type="submission" date="2018-06" db="EMBL/GenBank/DDBJ databases">
        <title>Genomic Encyclopedia of Type Strains, Phase IV (KMG-IV): sequencing the most valuable type-strain genomes for metagenomic binning, comparative biology and taxonomic classification.</title>
        <authorList>
            <person name="Goeker M."/>
        </authorList>
    </citation>
    <scope>NUCLEOTIDE SEQUENCE [LARGE SCALE GENOMIC DNA]</scope>
    <source>
        <strain evidence="2 3">DSM 25532</strain>
    </source>
</reference>